<evidence type="ECO:0000256" key="1">
    <source>
        <dbReference type="SAM" id="Phobius"/>
    </source>
</evidence>
<keyword evidence="3" id="KW-1185">Reference proteome</keyword>
<dbReference type="AlphaFoldDB" id="A0A553R571"/>
<dbReference type="EMBL" id="SRMA01025234">
    <property type="protein sequence ID" value="TRY97322.1"/>
    <property type="molecule type" value="Genomic_DNA"/>
</dbReference>
<sequence>MNALNNTVLNSTGKTGNALQYSLLSDEQLFREYKPVTRDLIPLPRGVLYLLMAALVIVAVAYAIVGHLIKDLANDVIDCVLGPNEDHSEKDDLSNIRPTRLPTGLSLSHSNAFHVWEQDDVMIPLPSEESPQTSPLLLTAIPYIPSFFPLPSSSVPNSPGVTSRIQWEV</sequence>
<organism evidence="2 3">
    <name type="scientific">Danionella cerebrum</name>
    <dbReference type="NCBI Taxonomy" id="2873325"/>
    <lineage>
        <taxon>Eukaryota</taxon>
        <taxon>Metazoa</taxon>
        <taxon>Chordata</taxon>
        <taxon>Craniata</taxon>
        <taxon>Vertebrata</taxon>
        <taxon>Euteleostomi</taxon>
        <taxon>Actinopterygii</taxon>
        <taxon>Neopterygii</taxon>
        <taxon>Teleostei</taxon>
        <taxon>Ostariophysi</taxon>
        <taxon>Cypriniformes</taxon>
        <taxon>Danionidae</taxon>
        <taxon>Danioninae</taxon>
        <taxon>Danionella</taxon>
    </lineage>
</organism>
<evidence type="ECO:0000313" key="3">
    <source>
        <dbReference type="Proteomes" id="UP000316079"/>
    </source>
</evidence>
<reference evidence="2 3" key="1">
    <citation type="journal article" date="2019" name="Sci. Data">
        <title>Hybrid genome assembly and annotation of Danionella translucida.</title>
        <authorList>
            <person name="Kadobianskyi M."/>
            <person name="Schulze L."/>
            <person name="Schuelke M."/>
            <person name="Judkewitz B."/>
        </authorList>
    </citation>
    <scope>NUCLEOTIDE SEQUENCE [LARGE SCALE GENOMIC DNA]</scope>
    <source>
        <strain evidence="2 3">Bolton</strain>
    </source>
</reference>
<dbReference type="STRING" id="623744.A0A553R571"/>
<comment type="caution">
    <text evidence="2">The sequence shown here is derived from an EMBL/GenBank/DDBJ whole genome shotgun (WGS) entry which is preliminary data.</text>
</comment>
<name>A0A553R571_9TELE</name>
<gene>
    <name evidence="2" type="ORF">DNTS_020606</name>
</gene>
<keyword evidence="1" id="KW-0812">Transmembrane</keyword>
<evidence type="ECO:0000313" key="2">
    <source>
        <dbReference type="EMBL" id="TRY97322.1"/>
    </source>
</evidence>
<keyword evidence="1" id="KW-0472">Membrane</keyword>
<protein>
    <submittedName>
        <fullName evidence="2">Uncharacterized protein</fullName>
    </submittedName>
</protein>
<keyword evidence="1" id="KW-1133">Transmembrane helix</keyword>
<accession>A0A553R571</accession>
<dbReference type="Proteomes" id="UP000316079">
    <property type="component" value="Unassembled WGS sequence"/>
</dbReference>
<feature type="transmembrane region" description="Helical" evidence="1">
    <location>
        <begin position="46"/>
        <end position="65"/>
    </location>
</feature>
<proteinExistence type="predicted"/>
<dbReference type="OrthoDB" id="8848457at2759"/>